<comment type="similarity">
    <text evidence="1 2">Belongs to the IspF family.</text>
</comment>
<reference evidence="4 5" key="1">
    <citation type="submission" date="2021-02" db="EMBL/GenBank/DDBJ databases">
        <title>Complete Genome Sequence of Arcanobacterium phocisimile strain DSM 26142T from a harbour seal.</title>
        <authorList>
            <person name="Borowiak M."/>
            <person name="Alssahen M."/>
            <person name="Malorny B."/>
            <person name="Laemmler C."/>
            <person name="Siebert U."/>
            <person name="Ploetz M."/>
            <person name="Abdulmawjood A."/>
        </authorList>
    </citation>
    <scope>NUCLEOTIDE SEQUENCE [LARGE SCALE GENOMIC DNA]</scope>
    <source>
        <strain evidence="4 5">DSM 26142</strain>
    </source>
</reference>
<dbReference type="NCBIfam" id="TIGR00151">
    <property type="entry name" value="ispF"/>
    <property type="match status" value="1"/>
</dbReference>
<evidence type="ECO:0000313" key="4">
    <source>
        <dbReference type="EMBL" id="QRV02041.1"/>
    </source>
</evidence>
<name>A0ABX7IGD3_9ACTO</name>
<dbReference type="PANTHER" id="PTHR43181:SF1">
    <property type="entry name" value="2-C-METHYL-D-ERYTHRITOL 2,4-CYCLODIPHOSPHATE SYNTHASE, CHLOROPLASTIC"/>
    <property type="match status" value="1"/>
</dbReference>
<dbReference type="CDD" id="cd00554">
    <property type="entry name" value="MECDP_synthase"/>
    <property type="match status" value="1"/>
</dbReference>
<feature type="site" description="Transition state stabilizer" evidence="1">
    <location>
        <position position="136"/>
    </location>
</feature>
<feature type="binding site" evidence="1">
    <location>
        <begin position="62"/>
        <end position="64"/>
    </location>
    <ligand>
        <name>4-CDP-2-C-methyl-D-erythritol 2-phosphate</name>
        <dbReference type="ChEBI" id="CHEBI:57919"/>
    </ligand>
</feature>
<feature type="binding site" evidence="1">
    <location>
        <position position="14"/>
    </location>
    <ligand>
        <name>a divalent metal cation</name>
        <dbReference type="ChEBI" id="CHEBI:60240"/>
    </ligand>
</feature>
<dbReference type="EMBL" id="CP070228">
    <property type="protein sequence ID" value="QRV02041.1"/>
    <property type="molecule type" value="Genomic_DNA"/>
</dbReference>
<dbReference type="Pfam" id="PF02542">
    <property type="entry name" value="YgbB"/>
    <property type="match status" value="1"/>
</dbReference>
<evidence type="ECO:0000256" key="1">
    <source>
        <dbReference type="HAMAP-Rule" id="MF_00107"/>
    </source>
</evidence>
<dbReference type="Gene3D" id="3.30.1330.50">
    <property type="entry name" value="2-C-methyl-D-erythritol 2,4-cyclodiphosphate synthase"/>
    <property type="match status" value="1"/>
</dbReference>
<feature type="binding site" evidence="1">
    <location>
        <begin position="12"/>
        <end position="14"/>
    </location>
    <ligand>
        <name>4-CDP-2-C-methyl-D-erythritol 2-phosphate</name>
        <dbReference type="ChEBI" id="CHEBI:57919"/>
    </ligand>
</feature>
<keyword evidence="1 2" id="KW-0456">Lyase</keyword>
<feature type="domain" description="2-C-methyl-D-erythritol 2,4-cyclodiphosphate synthase" evidence="3">
    <location>
        <begin position="5"/>
        <end position="157"/>
    </location>
</feature>
<dbReference type="Proteomes" id="UP000602653">
    <property type="component" value="Chromosome"/>
</dbReference>
<dbReference type="RefSeq" id="WP_204424237.1">
    <property type="nucleotide sequence ID" value="NZ_CP070228.1"/>
</dbReference>
<feature type="binding site" evidence="1">
    <location>
        <position position="48"/>
    </location>
    <ligand>
        <name>a divalent metal cation</name>
        <dbReference type="ChEBI" id="CHEBI:60240"/>
    </ligand>
</feature>
<comment type="function">
    <text evidence="1">Involved in the biosynthesis of isopentenyl diphosphate (IPP) and dimethylallyl diphosphate (DMAPP), two major building blocks of isoprenoid compounds. Catalyzes the conversion of 4-diphosphocytidyl-2-C-methyl-D-erythritol 2-phosphate (CDP-ME2P) to 2-C-methyl-D-erythritol 2,4-cyclodiphosphate (ME-CPP) with a corresponding release of cytidine 5-monophosphate (CMP).</text>
</comment>
<comment type="catalytic activity">
    <reaction evidence="1 2">
        <text>4-CDP-2-C-methyl-D-erythritol 2-phosphate = 2-C-methyl-D-erythritol 2,4-cyclic diphosphate + CMP</text>
        <dbReference type="Rhea" id="RHEA:23864"/>
        <dbReference type="ChEBI" id="CHEBI:57919"/>
        <dbReference type="ChEBI" id="CHEBI:58483"/>
        <dbReference type="ChEBI" id="CHEBI:60377"/>
        <dbReference type="EC" id="4.6.1.12"/>
    </reaction>
</comment>
<comment type="caution">
    <text evidence="1">Lacks conserved residue(s) required for the propagation of feature annotation.</text>
</comment>
<dbReference type="SUPFAM" id="SSF69765">
    <property type="entry name" value="IpsF-like"/>
    <property type="match status" value="1"/>
</dbReference>
<feature type="binding site" evidence="1">
    <location>
        <position position="12"/>
    </location>
    <ligand>
        <name>a divalent metal cation</name>
        <dbReference type="ChEBI" id="CHEBI:60240"/>
    </ligand>
</feature>
<dbReference type="InterPro" id="IPR036571">
    <property type="entry name" value="MECDP_synthase_sf"/>
</dbReference>
<protein>
    <recommendedName>
        <fullName evidence="1 2">2-C-methyl-D-erythritol 2,4-cyclodiphosphate synthase</fullName>
        <shortName evidence="1">MECDP-synthase</shortName>
        <shortName evidence="1">MECPP-synthase</shortName>
        <shortName evidence="1">MECPS</shortName>
        <ecNumber evidence="1 2">4.6.1.12</ecNumber>
    </recommendedName>
</protein>
<evidence type="ECO:0000313" key="5">
    <source>
        <dbReference type="Proteomes" id="UP000602653"/>
    </source>
</evidence>
<keyword evidence="1" id="KW-0479">Metal-binding</keyword>
<dbReference type="GO" id="GO:0008685">
    <property type="term" value="F:2-C-methyl-D-erythritol 2,4-cyclodiphosphate synthase activity"/>
    <property type="evidence" value="ECO:0007669"/>
    <property type="project" value="UniProtKB-EC"/>
</dbReference>
<feature type="site" description="Transition state stabilizer" evidence="1">
    <location>
        <position position="40"/>
    </location>
</feature>
<dbReference type="InterPro" id="IPR003526">
    <property type="entry name" value="MECDP_synthase"/>
</dbReference>
<dbReference type="EC" id="4.6.1.12" evidence="1 2"/>
<keyword evidence="5" id="KW-1185">Reference proteome</keyword>
<accession>A0ABX7IGD3</accession>
<feature type="binding site" evidence="1">
    <location>
        <begin position="40"/>
        <end position="41"/>
    </location>
    <ligand>
        <name>4-CDP-2-C-methyl-D-erythritol 2-phosphate</name>
        <dbReference type="ChEBI" id="CHEBI:57919"/>
    </ligand>
</feature>
<proteinExistence type="inferred from homology"/>
<comment type="subunit">
    <text evidence="1">Homotrimer.</text>
</comment>
<evidence type="ECO:0000259" key="3">
    <source>
        <dbReference type="Pfam" id="PF02542"/>
    </source>
</evidence>
<feature type="binding site" evidence="1">
    <location>
        <position position="142"/>
    </location>
    <ligand>
        <name>4-CDP-2-C-methyl-D-erythritol 2-phosphate</name>
        <dbReference type="ChEBI" id="CHEBI:57919"/>
    </ligand>
</feature>
<feature type="binding site" evidence="1">
    <location>
        <begin position="135"/>
        <end position="138"/>
    </location>
    <ligand>
        <name>4-CDP-2-C-methyl-D-erythritol 2-phosphate</name>
        <dbReference type="ChEBI" id="CHEBI:57919"/>
    </ligand>
</feature>
<dbReference type="HAMAP" id="MF_00107">
    <property type="entry name" value="IspF"/>
    <property type="match status" value="1"/>
</dbReference>
<gene>
    <name evidence="1" type="primary">ispF</name>
    <name evidence="4" type="ORF">JTE88_08185</name>
</gene>
<evidence type="ECO:0000256" key="2">
    <source>
        <dbReference type="RuleBase" id="RU004395"/>
    </source>
</evidence>
<comment type="cofactor">
    <cofactor evidence="1">
        <name>a divalent metal cation</name>
        <dbReference type="ChEBI" id="CHEBI:60240"/>
    </cofactor>
    <text evidence="1">Binds 1 divalent metal cation per subunit.</text>
</comment>
<feature type="binding site" evidence="1">
    <location>
        <position position="145"/>
    </location>
    <ligand>
        <name>4-CDP-2-C-methyl-D-erythritol 2-phosphate</name>
        <dbReference type="ChEBI" id="CHEBI:57919"/>
    </ligand>
</feature>
<sequence>MVSDMRVGTAVDIHAFSSDPERKLFLACLEWPGEQGLEGHSDADVVAHAGADALLIASGIGELGTVFGVDQPQWAGASGKSLLAEAVRLVGEAGWTIMNVSVQLLGQKPRFAPRKVDAEEAMTVVVGAPVSVSASTSDHLGFVGRKEGLAAIATALVVRD</sequence>
<dbReference type="PANTHER" id="PTHR43181">
    <property type="entry name" value="2-C-METHYL-D-ERYTHRITOL 2,4-CYCLODIPHOSPHATE SYNTHASE, CHLOROPLASTIC"/>
    <property type="match status" value="1"/>
</dbReference>
<organism evidence="4 5">
    <name type="scientific">Arcanobacterium phocisimile</name>
    <dbReference type="NCBI Taxonomy" id="1302235"/>
    <lineage>
        <taxon>Bacteria</taxon>
        <taxon>Bacillati</taxon>
        <taxon>Actinomycetota</taxon>
        <taxon>Actinomycetes</taxon>
        <taxon>Actinomycetales</taxon>
        <taxon>Actinomycetaceae</taxon>
        <taxon>Arcanobacterium</taxon>
    </lineage>
</organism>
<comment type="pathway">
    <text evidence="1">Isoprenoid biosynthesis; isopentenyl diphosphate biosynthesis via DXP pathway; isopentenyl diphosphate from 1-deoxy-D-xylulose 5-phosphate: step 4/6.</text>
</comment>
<keyword evidence="1 2" id="KW-0414">Isoprene biosynthesis</keyword>